<evidence type="ECO:0000259" key="1">
    <source>
        <dbReference type="Pfam" id="PF08955"/>
    </source>
</evidence>
<dbReference type="AlphaFoldDB" id="A0A6B3W0E4"/>
<feature type="domain" description="Bypass of forespore C C-terminal" evidence="1">
    <location>
        <begin position="97"/>
        <end position="170"/>
    </location>
</feature>
<evidence type="ECO:0000313" key="4">
    <source>
        <dbReference type="EMBL" id="NEY81433.1"/>
    </source>
</evidence>
<accession>A0A6B3W0E4</accession>
<dbReference type="InterPro" id="IPR015071">
    <property type="entry name" value="BOFC_N"/>
</dbReference>
<dbReference type="EMBL" id="JAAIWN010000015">
    <property type="protein sequence ID" value="NEY81433.1"/>
    <property type="molecule type" value="Genomic_DNA"/>
</dbReference>
<protein>
    <submittedName>
        <fullName evidence="3">Intercompartmental signaling factor BofC</fullName>
    </submittedName>
    <submittedName>
        <fullName evidence="4">Regulator</fullName>
    </submittedName>
</protein>
<name>A0A6B3W0E4_9BACI</name>
<dbReference type="Proteomes" id="UP000570010">
    <property type="component" value="Unassembled WGS sequence"/>
</dbReference>
<dbReference type="Pfam" id="PF08955">
    <property type="entry name" value="BofC_C"/>
    <property type="match status" value="1"/>
</dbReference>
<evidence type="ECO:0000313" key="5">
    <source>
        <dbReference type="Proteomes" id="UP000472971"/>
    </source>
</evidence>
<comment type="caution">
    <text evidence="4">The sequence shown here is derived from an EMBL/GenBank/DDBJ whole genome shotgun (WGS) entry which is preliminary data.</text>
</comment>
<reference evidence="4 5" key="1">
    <citation type="submission" date="2020-02" db="EMBL/GenBank/DDBJ databases">
        <title>Bacillus aquiflavi sp. nov., isolated from yellow water of strong flavor Chinese baijiu in Yibin region of China.</title>
        <authorList>
            <person name="Xie J."/>
        </authorList>
    </citation>
    <scope>NUCLEOTIDE SEQUENCE [LARGE SCALE GENOMIC DNA]</scope>
    <source>
        <strain evidence="4 5">3H-10</strain>
    </source>
</reference>
<dbReference type="Proteomes" id="UP000472971">
    <property type="component" value="Unassembled WGS sequence"/>
</dbReference>
<sequence length="179" mass="21014">MRSRWTMLTILKMIVSVIFVCVMIIMNQKQVIADSDLHVSDPLKLSIILERVYLDGEMSEEEIVETIWSLEDFWAKYDEWNLIDLQEGKAVFQQQVDDISPFLKENGFFGITEEGIFTIFNGKPEDANVIQSFFQIDVKKLESQLHDQLKKGIPIRTKDKYFEVIEAFQHYSLLEKQKN</sequence>
<feature type="domain" description="Bypass-of-forespore C N-terminal" evidence="2">
    <location>
        <begin position="46"/>
        <end position="95"/>
    </location>
</feature>
<gene>
    <name evidence="4" type="ORF">G4D64_07860</name>
    <name evidence="3" type="ORF">H1Z61_08460</name>
</gene>
<organism evidence="4 5">
    <name type="scientific">Bacillus aquiflavi</name>
    <dbReference type="NCBI Taxonomy" id="2672567"/>
    <lineage>
        <taxon>Bacteria</taxon>
        <taxon>Bacillati</taxon>
        <taxon>Bacillota</taxon>
        <taxon>Bacilli</taxon>
        <taxon>Bacillales</taxon>
        <taxon>Bacillaceae</taxon>
        <taxon>Bacillus</taxon>
    </lineage>
</organism>
<evidence type="ECO:0000313" key="3">
    <source>
        <dbReference type="EMBL" id="MBA4537175.1"/>
    </source>
</evidence>
<dbReference type="Gene3D" id="3.30.70.1740">
    <property type="entry name" value="Bypass-of-forespore C, C-terminal domain"/>
    <property type="match status" value="1"/>
</dbReference>
<dbReference type="RefSeq" id="WP_163241825.1">
    <property type="nucleotide sequence ID" value="NZ_JAAIWN010000015.1"/>
</dbReference>
<dbReference type="Gene3D" id="3.10.20.420">
    <property type="entry name" value="Bypass-of-forespore C, N-terminal domain"/>
    <property type="match status" value="1"/>
</dbReference>
<keyword evidence="5" id="KW-1185">Reference proteome</keyword>
<dbReference type="Pfam" id="PF08977">
    <property type="entry name" value="BOFC_N"/>
    <property type="match status" value="1"/>
</dbReference>
<dbReference type="EMBL" id="JACEIO010000017">
    <property type="protein sequence ID" value="MBA4537175.1"/>
    <property type="molecule type" value="Genomic_DNA"/>
</dbReference>
<dbReference type="InterPro" id="IPR038118">
    <property type="entry name" value="BOFC_N_sf"/>
</dbReference>
<dbReference type="InterPro" id="IPR015050">
    <property type="entry name" value="BofC_C"/>
</dbReference>
<dbReference type="InterPro" id="IPR038117">
    <property type="entry name" value="BofC_C_sf"/>
</dbReference>
<proteinExistence type="predicted"/>
<reference evidence="3 6" key="2">
    <citation type="submission" date="2020-07" db="EMBL/GenBank/DDBJ databases">
        <authorList>
            <person name="Feng H."/>
        </authorList>
    </citation>
    <scope>NUCLEOTIDE SEQUENCE [LARGE SCALE GENOMIC DNA]</scope>
    <source>
        <strain evidence="3">S-12</strain>
        <strain evidence="6">s-12</strain>
    </source>
</reference>
<evidence type="ECO:0000259" key="2">
    <source>
        <dbReference type="Pfam" id="PF08977"/>
    </source>
</evidence>
<evidence type="ECO:0000313" key="6">
    <source>
        <dbReference type="Proteomes" id="UP000570010"/>
    </source>
</evidence>